<gene>
    <name evidence="3" type="ORF">R3P93_08865</name>
</gene>
<keyword evidence="2" id="KW-0472">Membrane</keyword>
<comment type="caution">
    <text evidence="3">The sequence shown here is derived from an EMBL/GenBank/DDBJ whole genome shotgun (WGS) entry which is preliminary data.</text>
</comment>
<organism evidence="3 4">
    <name type="scientific">Rhodococcus cerastii</name>
    <dbReference type="NCBI Taxonomy" id="908616"/>
    <lineage>
        <taxon>Bacteria</taxon>
        <taxon>Bacillati</taxon>
        <taxon>Actinomycetota</taxon>
        <taxon>Actinomycetes</taxon>
        <taxon>Mycobacteriales</taxon>
        <taxon>Nocardiaceae</taxon>
        <taxon>Rhodococcus</taxon>
    </lineage>
</organism>
<feature type="transmembrane region" description="Helical" evidence="2">
    <location>
        <begin position="54"/>
        <end position="74"/>
    </location>
</feature>
<feature type="compositionally biased region" description="Low complexity" evidence="1">
    <location>
        <begin position="12"/>
        <end position="25"/>
    </location>
</feature>
<keyword evidence="4" id="KW-1185">Reference proteome</keyword>
<keyword evidence="2" id="KW-0812">Transmembrane</keyword>
<dbReference type="Proteomes" id="UP001186104">
    <property type="component" value="Unassembled WGS sequence"/>
</dbReference>
<name>A0ABU4CZ40_9NOCA</name>
<feature type="region of interest" description="Disordered" evidence="1">
    <location>
        <begin position="1"/>
        <end position="25"/>
    </location>
</feature>
<evidence type="ECO:0000313" key="4">
    <source>
        <dbReference type="Proteomes" id="UP001186104"/>
    </source>
</evidence>
<sequence>MHAIAAPAGAPTLGTGTTDTTTTTTTKRDRLVSLTRKAFHSNVIEQSLKQSSRATVQVLAVSTVLAAIVGYVLLRLVLVLALHTLATVYNVHVLVFSNDIIRVRVKVLGSNNFGCVKGVWRGTGAASDTVVGASYRLARWALPA</sequence>
<dbReference type="EMBL" id="JAWLKF010000003">
    <property type="protein sequence ID" value="MDV6302667.1"/>
    <property type="molecule type" value="Genomic_DNA"/>
</dbReference>
<evidence type="ECO:0000256" key="2">
    <source>
        <dbReference type="SAM" id="Phobius"/>
    </source>
</evidence>
<evidence type="ECO:0000256" key="1">
    <source>
        <dbReference type="SAM" id="MobiDB-lite"/>
    </source>
</evidence>
<accession>A0ABU4CZ40</accession>
<protein>
    <submittedName>
        <fullName evidence="3">Uncharacterized protein</fullName>
    </submittedName>
</protein>
<proteinExistence type="predicted"/>
<keyword evidence="2" id="KW-1133">Transmembrane helix</keyword>
<evidence type="ECO:0000313" key="3">
    <source>
        <dbReference type="EMBL" id="MDV6302667.1"/>
    </source>
</evidence>
<dbReference type="RefSeq" id="WP_317532811.1">
    <property type="nucleotide sequence ID" value="NZ_JAWLKF010000003.1"/>
</dbReference>
<reference evidence="3 4" key="1">
    <citation type="submission" date="2023-10" db="EMBL/GenBank/DDBJ databases">
        <title>Development of a sustainable strategy for remediation of hydrocarbon-contaminated territories based on the waste exchange concept.</title>
        <authorList>
            <person name="Krivoruchko A."/>
        </authorList>
    </citation>
    <scope>NUCLEOTIDE SEQUENCE [LARGE SCALE GENOMIC DNA]</scope>
    <source>
        <strain evidence="3 4">IEGM 1327</strain>
    </source>
</reference>